<evidence type="ECO:0000256" key="1">
    <source>
        <dbReference type="SAM" id="Phobius"/>
    </source>
</evidence>
<dbReference type="AlphaFoldDB" id="A0A0B9AD17"/>
<reference evidence="2 3" key="1">
    <citation type="submission" date="2014-10" db="EMBL/GenBank/DDBJ databases">
        <title>Draft genome sequence of Novosphingobium subterraneum DSM 12447.</title>
        <authorList>
            <person name="Gan H.M."/>
            <person name="Gan H.Y."/>
            <person name="Savka M.A."/>
        </authorList>
    </citation>
    <scope>NUCLEOTIDE SEQUENCE [LARGE SCALE GENOMIC DNA]</scope>
    <source>
        <strain evidence="2 3">DSM 12447</strain>
    </source>
</reference>
<sequence>MREDYKPTWRKPVGILGLVLGLIVYALGVAALSGVIGQWHVLLQTLAYIVLGTVWLLPLRRFLIWMETGRWG</sequence>
<keyword evidence="1" id="KW-1133">Transmembrane helix</keyword>
<dbReference type="RefSeq" id="WP_039332278.1">
    <property type="nucleotide sequence ID" value="NZ_JRVC01000004.1"/>
</dbReference>
<evidence type="ECO:0008006" key="4">
    <source>
        <dbReference type="Google" id="ProtNLM"/>
    </source>
</evidence>
<keyword evidence="1" id="KW-0812">Transmembrane</keyword>
<organism evidence="2 3">
    <name type="scientific">Novosphingobium subterraneum</name>
    <dbReference type="NCBI Taxonomy" id="48936"/>
    <lineage>
        <taxon>Bacteria</taxon>
        <taxon>Pseudomonadati</taxon>
        <taxon>Pseudomonadota</taxon>
        <taxon>Alphaproteobacteria</taxon>
        <taxon>Sphingomonadales</taxon>
        <taxon>Sphingomonadaceae</taxon>
        <taxon>Novosphingobium</taxon>
    </lineage>
</organism>
<accession>A0A0B9AD17</accession>
<dbReference type="PATRIC" id="fig|48936.3.peg.1178"/>
<feature type="transmembrane region" description="Helical" evidence="1">
    <location>
        <begin position="39"/>
        <end position="57"/>
    </location>
</feature>
<keyword evidence="1" id="KW-0472">Membrane</keyword>
<dbReference type="InterPro" id="IPR021265">
    <property type="entry name" value="DUF2842"/>
</dbReference>
<evidence type="ECO:0000313" key="3">
    <source>
        <dbReference type="Proteomes" id="UP000031338"/>
    </source>
</evidence>
<feature type="transmembrane region" description="Helical" evidence="1">
    <location>
        <begin position="12"/>
        <end position="33"/>
    </location>
</feature>
<gene>
    <name evidence="2" type="ORF">NJ75_01173</name>
</gene>
<protein>
    <recommendedName>
        <fullName evidence="4">DUF2842 domain-containing protein</fullName>
    </recommendedName>
</protein>
<dbReference type="EMBL" id="JRVC01000004">
    <property type="protein sequence ID" value="KHS48497.1"/>
    <property type="molecule type" value="Genomic_DNA"/>
</dbReference>
<dbReference type="STRING" id="48936.NJ75_01173"/>
<dbReference type="Pfam" id="PF11003">
    <property type="entry name" value="DUF2842"/>
    <property type="match status" value="1"/>
</dbReference>
<keyword evidence="3" id="KW-1185">Reference proteome</keyword>
<name>A0A0B9AD17_9SPHN</name>
<dbReference type="Proteomes" id="UP000031338">
    <property type="component" value="Unassembled WGS sequence"/>
</dbReference>
<evidence type="ECO:0000313" key="2">
    <source>
        <dbReference type="EMBL" id="KHS48497.1"/>
    </source>
</evidence>
<proteinExistence type="predicted"/>
<comment type="caution">
    <text evidence="2">The sequence shown here is derived from an EMBL/GenBank/DDBJ whole genome shotgun (WGS) entry which is preliminary data.</text>
</comment>